<evidence type="ECO:0000313" key="5">
    <source>
        <dbReference type="Proteomes" id="UP000190306"/>
    </source>
</evidence>
<dbReference type="EMBL" id="LHQL01000014">
    <property type="protein sequence ID" value="OOQ48450.1"/>
    <property type="molecule type" value="Genomic_DNA"/>
</dbReference>
<dbReference type="InterPro" id="IPR006311">
    <property type="entry name" value="TAT_signal"/>
</dbReference>
<organism evidence="4 6">
    <name type="scientific">Streptomyces antibioticus</name>
    <dbReference type="NCBI Taxonomy" id="1890"/>
    <lineage>
        <taxon>Bacteria</taxon>
        <taxon>Bacillati</taxon>
        <taxon>Actinomycetota</taxon>
        <taxon>Actinomycetes</taxon>
        <taxon>Kitasatosporales</taxon>
        <taxon>Streptomycetaceae</taxon>
        <taxon>Streptomyces</taxon>
    </lineage>
</organism>
<feature type="compositionally biased region" description="Low complexity" evidence="1">
    <location>
        <begin position="29"/>
        <end position="42"/>
    </location>
</feature>
<sequence length="171" mass="17482">MPRASARRVLCTAVLASALSLAAPVLLAPPAHARPPSSLAPAEECAPDDQACKDEQENAEQAQKVEEQQQKTEEDAKKADQTIKDVGRQLEECRPGNSACMDQLAGPGMGEKQGITDMTATVKGFEPGPAGEASAAVTGTCAGFPGSLPAGSADPGRSPFPVSRLCALLGG</sequence>
<dbReference type="Proteomes" id="UP000502504">
    <property type="component" value="Chromosome"/>
</dbReference>
<feature type="compositionally biased region" description="Basic and acidic residues" evidence="1">
    <location>
        <begin position="63"/>
        <end position="94"/>
    </location>
</feature>
<keyword evidence="2" id="KW-0732">Signal</keyword>
<dbReference type="AlphaFoldDB" id="A0AAE6YI85"/>
<feature type="region of interest" description="Disordered" evidence="1">
    <location>
        <begin position="29"/>
        <end position="111"/>
    </location>
</feature>
<reference evidence="3 5" key="1">
    <citation type="submission" date="2015-07" db="EMBL/GenBank/DDBJ databases">
        <title>Draft Genome Sequence of Streptomyces antibioticus, IMRU 3720 reveals insights in the evolution of actinomycin biosynthetic gene clusters in Streptomyces.</title>
        <authorList>
            <person name="Crnovcic I."/>
            <person name="Ruckert C."/>
            <person name="Kalinowksi J."/>
            <person name="Keller U."/>
        </authorList>
    </citation>
    <scope>NUCLEOTIDE SEQUENCE [LARGE SCALE GENOMIC DNA]</scope>
    <source>
        <strain evidence="3 5">DSM 41481</strain>
    </source>
</reference>
<dbReference type="PROSITE" id="PS51318">
    <property type="entry name" value="TAT"/>
    <property type="match status" value="1"/>
</dbReference>
<evidence type="ECO:0000313" key="6">
    <source>
        <dbReference type="Proteomes" id="UP000502504"/>
    </source>
</evidence>
<dbReference type="Proteomes" id="UP000190306">
    <property type="component" value="Chromosome"/>
</dbReference>
<proteinExistence type="predicted"/>
<dbReference type="EMBL" id="CP050692">
    <property type="protein sequence ID" value="QIT49274.1"/>
    <property type="molecule type" value="Genomic_DNA"/>
</dbReference>
<evidence type="ECO:0000313" key="3">
    <source>
        <dbReference type="EMBL" id="OOQ48450.1"/>
    </source>
</evidence>
<evidence type="ECO:0000313" key="4">
    <source>
        <dbReference type="EMBL" id="QIT49274.1"/>
    </source>
</evidence>
<feature type="chain" id="PRO_5041925015" evidence="2">
    <location>
        <begin position="34"/>
        <end position="171"/>
    </location>
</feature>
<evidence type="ECO:0000256" key="2">
    <source>
        <dbReference type="SAM" id="SignalP"/>
    </source>
</evidence>
<keyword evidence="5" id="KW-1185">Reference proteome</keyword>
<feature type="signal peptide" evidence="2">
    <location>
        <begin position="1"/>
        <end position="33"/>
    </location>
</feature>
<reference evidence="4 6" key="2">
    <citation type="submission" date="2020-03" db="EMBL/GenBank/DDBJ databases">
        <title>Is there a link between lipid content and antibiotic production in Streptomyces?</title>
        <authorList>
            <person name="David M."/>
            <person name="Lejeune C."/>
            <person name="Abreu S."/>
            <person name="Thibessard A."/>
            <person name="Leblond P."/>
            <person name="Chaminade P."/>
            <person name="Virolle M.-J."/>
        </authorList>
    </citation>
    <scope>NUCLEOTIDE SEQUENCE [LARGE SCALE GENOMIC DNA]</scope>
    <source>
        <strain evidence="4 6">DSM 41481</strain>
    </source>
</reference>
<name>A0AAE6YI85_STRAT</name>
<evidence type="ECO:0000256" key="1">
    <source>
        <dbReference type="SAM" id="MobiDB-lite"/>
    </source>
</evidence>
<protein>
    <submittedName>
        <fullName evidence="4">Uncharacterized protein</fullName>
    </submittedName>
</protein>
<accession>A0AAE6YI85</accession>
<gene>
    <name evidence="3" type="ORF">AFM16_35870</name>
    <name evidence="4" type="ORF">HCX60_36470</name>
</gene>